<organism evidence="1">
    <name type="scientific">freshwater metagenome</name>
    <dbReference type="NCBI Taxonomy" id="449393"/>
    <lineage>
        <taxon>unclassified sequences</taxon>
        <taxon>metagenomes</taxon>
        <taxon>ecological metagenomes</taxon>
    </lineage>
</organism>
<dbReference type="Gene3D" id="3.90.226.10">
    <property type="entry name" value="2-enoyl-CoA Hydratase, Chain A, domain 1"/>
    <property type="match status" value="1"/>
</dbReference>
<dbReference type="AlphaFoldDB" id="A0A6J7M7E6"/>
<gene>
    <name evidence="1" type="ORF">UFOPK3914_00654</name>
</gene>
<evidence type="ECO:0000313" key="1">
    <source>
        <dbReference type="EMBL" id="CAB4974459.1"/>
    </source>
</evidence>
<protein>
    <submittedName>
        <fullName evidence="1">Unannotated protein</fullName>
    </submittedName>
</protein>
<dbReference type="InterPro" id="IPR029045">
    <property type="entry name" value="ClpP/crotonase-like_dom_sf"/>
</dbReference>
<reference evidence="1" key="1">
    <citation type="submission" date="2020-05" db="EMBL/GenBank/DDBJ databases">
        <authorList>
            <person name="Chiriac C."/>
            <person name="Salcher M."/>
            <person name="Ghai R."/>
            <person name="Kavagutti S V."/>
        </authorList>
    </citation>
    <scope>NUCLEOTIDE SEQUENCE</scope>
</reference>
<accession>A0A6J7M7E6</accession>
<sequence length="72" mass="7900">MHSPQEALQAGFLDEVVAPEQVVARATQVATQLGETLHAGPFRMTRTTLRGALAQQLREVLAEDLLIFTVEQ</sequence>
<dbReference type="EMBL" id="CAFBOG010000044">
    <property type="protein sequence ID" value="CAB4974459.1"/>
    <property type="molecule type" value="Genomic_DNA"/>
</dbReference>
<dbReference type="SUPFAM" id="SSF52096">
    <property type="entry name" value="ClpP/crotonase"/>
    <property type="match status" value="1"/>
</dbReference>
<proteinExistence type="predicted"/>
<name>A0A6J7M7E6_9ZZZZ</name>